<dbReference type="InterPro" id="IPR029068">
    <property type="entry name" value="Glyas_Bleomycin-R_OHBP_Dase"/>
</dbReference>
<dbReference type="PATRIC" id="fig|1036673.3.peg.3105"/>
<dbReference type="Gene3D" id="3.10.180.10">
    <property type="entry name" value="2,3-Dihydroxybiphenyl 1,2-Dioxygenase, domain 1"/>
    <property type="match status" value="1"/>
</dbReference>
<protein>
    <recommendedName>
        <fullName evidence="1">Glyoxalase-like domain-containing protein</fullName>
    </recommendedName>
</protein>
<name>F8F653_PAEMK</name>
<dbReference type="HOGENOM" id="CLU_072991_1_0_9"/>
<dbReference type="Pfam" id="PF13468">
    <property type="entry name" value="Glyoxalase_3"/>
    <property type="match status" value="1"/>
</dbReference>
<feature type="domain" description="Glyoxalase-like" evidence="1">
    <location>
        <begin position="8"/>
        <end position="214"/>
    </location>
</feature>
<evidence type="ECO:0000313" key="2">
    <source>
        <dbReference type="EMBL" id="AEI41941.1"/>
    </source>
</evidence>
<dbReference type="RefSeq" id="WP_013917099.1">
    <property type="nucleotide sequence ID" value="NC_015690.1"/>
</dbReference>
<dbReference type="Proteomes" id="UP000006620">
    <property type="component" value="Chromosome"/>
</dbReference>
<proteinExistence type="predicted"/>
<organism evidence="2 3">
    <name type="scientific">Paenibacillus mucilaginosus (strain KNP414)</name>
    <dbReference type="NCBI Taxonomy" id="1036673"/>
    <lineage>
        <taxon>Bacteria</taxon>
        <taxon>Bacillati</taxon>
        <taxon>Bacillota</taxon>
        <taxon>Bacilli</taxon>
        <taxon>Bacillales</taxon>
        <taxon>Paenibacillaceae</taxon>
        <taxon>Paenibacillus</taxon>
    </lineage>
</organism>
<gene>
    <name evidence="2" type="ordered locus">KNP414_03383</name>
</gene>
<sequence>MGTEITKIHHVGHVVYEMETTLELYRKLGFVCQPPAYPMVAEKVGETPKPFGAANAHINFEDNFIEIVTVVQEGTEIPQDAHCVSLSVPPAALPSVIASIKKTVNKISRCLARFEGTHIVVFCSSDVTASAARMDHERVGHGNVNTVQRPVETQSGTQLAPVRLLEIEDEQVSEGRLAFAEDQSQDTLRTRIRTEHPNGALGVAEAILCVQDGELDTYVSRYRLYLGIESRTEKGLSVFDLAGGRMTIIPESRLTNLLPGETLPSLPGFVGYAVKVSNLSITQRYLEAHEFPVIEMGTGDIFVPGASLHGTALIFRQG</sequence>
<dbReference type="InterPro" id="IPR025870">
    <property type="entry name" value="Glyoxalase-like_dom"/>
</dbReference>
<dbReference type="EMBL" id="CP002869">
    <property type="protein sequence ID" value="AEI41941.1"/>
    <property type="molecule type" value="Genomic_DNA"/>
</dbReference>
<reference evidence="3" key="1">
    <citation type="submission" date="2011-06" db="EMBL/GenBank/DDBJ databases">
        <title>Complete genome sequence of Paenibacillus mucilaginosus KNP414.</title>
        <authorList>
            <person name="Wang J."/>
            <person name="Hu S."/>
            <person name="Hu X."/>
            <person name="Zhang B."/>
            <person name="Dong D."/>
            <person name="Zhang S."/>
            <person name="Zhao K."/>
            <person name="Wu D."/>
        </authorList>
    </citation>
    <scope>NUCLEOTIDE SEQUENCE [LARGE SCALE GENOMIC DNA]</scope>
    <source>
        <strain evidence="3">KNP414</strain>
    </source>
</reference>
<evidence type="ECO:0000313" key="3">
    <source>
        <dbReference type="Proteomes" id="UP000006620"/>
    </source>
</evidence>
<dbReference type="KEGG" id="pms:KNP414_03383"/>
<reference evidence="2 3" key="2">
    <citation type="journal article" date="2013" name="Genome Announc.">
        <title>Genome Sequence of Growth-Improving Paenibacillus mucilaginosus Strain KNP414.</title>
        <authorList>
            <person name="Lu J.J."/>
            <person name="Wang J.F."/>
            <person name="Hu X.F."/>
        </authorList>
    </citation>
    <scope>NUCLEOTIDE SEQUENCE [LARGE SCALE GENOMIC DNA]</scope>
    <source>
        <strain evidence="2 3">KNP414</strain>
    </source>
</reference>
<evidence type="ECO:0000259" key="1">
    <source>
        <dbReference type="Pfam" id="PF13468"/>
    </source>
</evidence>
<dbReference type="AlphaFoldDB" id="F8F653"/>
<accession>F8F653</accession>